<accession>A0A5D6V019</accession>
<dbReference type="Proteomes" id="UP000322791">
    <property type="component" value="Unassembled WGS sequence"/>
</dbReference>
<sequence length="311" mass="34454">MRPIKKVFLLALISAAFGTAGWAYYRGQVRQQATVQQFTQLEPRLAANNRLAKQQDWTTIRGIKRALVRNRQQARDMAILHEAEQIGFRTQTIIDTLQTLRRQLSISKNNSGDSNALVTVAPTTITVLAAHLDSYAAFIRQFVPNAAPLTQVFATYPKSSEFGAFYFKERPLAAVLSTYTQLETQVRRYSAEALNYSAQKAAPGCSAFDIVVLQAVAESNTVAPGATYRSQLFLAQSISDVYFSEVSANGNPVQLLYPGHAKLEFRLPSAGPAQPDTLRVQWQGVIRADGYPSDTAWQVTMPYFIVKPTAQ</sequence>
<comment type="caution">
    <text evidence="3">The sequence shown here is derived from an EMBL/GenBank/DDBJ whole genome shotgun (WGS) entry which is preliminary data.</text>
</comment>
<dbReference type="Pfam" id="PF12081">
    <property type="entry name" value="GldM_1st"/>
    <property type="match status" value="1"/>
</dbReference>
<dbReference type="AlphaFoldDB" id="A0A5D6V019"/>
<evidence type="ECO:0000259" key="2">
    <source>
        <dbReference type="Pfam" id="PF21601"/>
    </source>
</evidence>
<proteinExistence type="predicted"/>
<dbReference type="RefSeq" id="WP_149071507.1">
    <property type="nucleotide sequence ID" value="NZ_VTHL01000013.1"/>
</dbReference>
<evidence type="ECO:0000313" key="4">
    <source>
        <dbReference type="Proteomes" id="UP000322791"/>
    </source>
</evidence>
<dbReference type="Pfam" id="PF21601">
    <property type="entry name" value="GldM_2nd"/>
    <property type="match status" value="1"/>
</dbReference>
<evidence type="ECO:0000259" key="1">
    <source>
        <dbReference type="Pfam" id="PF12081"/>
    </source>
</evidence>
<organism evidence="3 4">
    <name type="scientific">Hymenobacter lutimineralis</name>
    <dbReference type="NCBI Taxonomy" id="2606448"/>
    <lineage>
        <taxon>Bacteria</taxon>
        <taxon>Pseudomonadati</taxon>
        <taxon>Bacteroidota</taxon>
        <taxon>Cytophagia</taxon>
        <taxon>Cytophagales</taxon>
        <taxon>Hymenobacteraceae</taxon>
        <taxon>Hymenobacter</taxon>
    </lineage>
</organism>
<feature type="domain" description="Gliding motility-associated protein GldM N-terminal" evidence="1">
    <location>
        <begin position="36"/>
        <end position="199"/>
    </location>
</feature>
<dbReference type="InterPro" id="IPR048405">
    <property type="entry name" value="GldM_Ig-like-1"/>
</dbReference>
<evidence type="ECO:0000313" key="3">
    <source>
        <dbReference type="EMBL" id="TYZ08418.1"/>
    </source>
</evidence>
<gene>
    <name evidence="3" type="ORF">FY528_13295</name>
</gene>
<reference evidence="3 4" key="1">
    <citation type="submission" date="2019-08" db="EMBL/GenBank/DDBJ databases">
        <authorList>
            <person name="Seo M.-J."/>
        </authorList>
    </citation>
    <scope>NUCLEOTIDE SEQUENCE [LARGE SCALE GENOMIC DNA]</scope>
    <source>
        <strain evidence="3 4">KIGAM108</strain>
    </source>
</reference>
<dbReference type="EMBL" id="VTHL01000013">
    <property type="protein sequence ID" value="TYZ08418.1"/>
    <property type="molecule type" value="Genomic_DNA"/>
</dbReference>
<feature type="domain" description="Gliding motility-associated protein GldM first immunoglobulin-like" evidence="2">
    <location>
        <begin position="208"/>
        <end position="307"/>
    </location>
</feature>
<name>A0A5D6V019_9BACT</name>
<protein>
    <submittedName>
        <fullName evidence="3">Uncharacterized protein</fullName>
    </submittedName>
</protein>
<dbReference type="InterPro" id="IPR022720">
    <property type="entry name" value="Motility-assoc_prot_GldM_N"/>
</dbReference>
<keyword evidence="4" id="KW-1185">Reference proteome</keyword>